<comment type="caution">
    <text evidence="4">The sequence shown here is derived from an EMBL/GenBank/DDBJ whole genome shotgun (WGS) entry which is preliminary data.</text>
</comment>
<dbReference type="Proteomes" id="UP000886887">
    <property type="component" value="Unassembled WGS sequence"/>
</dbReference>
<feature type="binding site" evidence="3">
    <location>
        <position position="297"/>
    </location>
    <ligand>
        <name>Mg(2+)</name>
        <dbReference type="ChEBI" id="CHEBI:18420"/>
        <label>1</label>
    </ligand>
</feature>
<keyword evidence="3" id="KW-0460">Magnesium</keyword>
<feature type="binding site" evidence="3">
    <location>
        <position position="294"/>
    </location>
    <ligand>
        <name>Mg(2+)</name>
        <dbReference type="ChEBI" id="CHEBI:18420"/>
        <label>1</label>
    </ligand>
</feature>
<reference evidence="4" key="2">
    <citation type="journal article" date="2021" name="PeerJ">
        <title>Extensive microbial diversity within the chicken gut microbiome revealed by metagenomics and culture.</title>
        <authorList>
            <person name="Gilroy R."/>
            <person name="Ravi A."/>
            <person name="Getino M."/>
            <person name="Pursley I."/>
            <person name="Horton D.L."/>
            <person name="Alikhan N.F."/>
            <person name="Baker D."/>
            <person name="Gharbi K."/>
            <person name="Hall N."/>
            <person name="Watson M."/>
            <person name="Adriaenssens E.M."/>
            <person name="Foster-Nyarko E."/>
            <person name="Jarju S."/>
            <person name="Secka A."/>
            <person name="Antonio M."/>
            <person name="Oren A."/>
            <person name="Chaudhuri R.R."/>
            <person name="La Ragione R."/>
            <person name="Hildebrand F."/>
            <person name="Pallen M.J."/>
        </authorList>
    </citation>
    <scope>NUCLEOTIDE SEQUENCE</scope>
    <source>
        <strain evidence="4">ChiSxjej2B14-6234</strain>
    </source>
</reference>
<evidence type="ECO:0000313" key="4">
    <source>
        <dbReference type="EMBL" id="HIQ70801.1"/>
    </source>
</evidence>
<evidence type="ECO:0000313" key="5">
    <source>
        <dbReference type="Proteomes" id="UP000886887"/>
    </source>
</evidence>
<dbReference type="GO" id="GO:0046872">
    <property type="term" value="F:metal ion binding"/>
    <property type="evidence" value="ECO:0007669"/>
    <property type="project" value="UniProtKB-KW"/>
</dbReference>
<name>A0A9D0Z913_9FIRM</name>
<feature type="binding site" evidence="3">
    <location>
        <position position="296"/>
    </location>
    <ligand>
        <name>Mg(2+)</name>
        <dbReference type="ChEBI" id="CHEBI:18420"/>
        <label>1</label>
    </ligand>
</feature>
<organism evidence="4 5">
    <name type="scientific">Candidatus Onthenecus intestinigallinarum</name>
    <dbReference type="NCBI Taxonomy" id="2840875"/>
    <lineage>
        <taxon>Bacteria</taxon>
        <taxon>Bacillati</taxon>
        <taxon>Bacillota</taxon>
        <taxon>Clostridia</taxon>
        <taxon>Eubacteriales</taxon>
        <taxon>Candidatus Onthenecus</taxon>
    </lineage>
</organism>
<dbReference type="Pfam" id="PF03747">
    <property type="entry name" value="ADP_ribosyl_GH"/>
    <property type="match status" value="1"/>
</dbReference>
<evidence type="ECO:0000256" key="3">
    <source>
        <dbReference type="PIRSR" id="PIRSR605502-1"/>
    </source>
</evidence>
<feature type="binding site" evidence="3">
    <location>
        <position position="54"/>
    </location>
    <ligand>
        <name>Mg(2+)</name>
        <dbReference type="ChEBI" id="CHEBI:18420"/>
        <label>1</label>
    </ligand>
</feature>
<feature type="binding site" evidence="3">
    <location>
        <position position="56"/>
    </location>
    <ligand>
        <name>Mg(2+)</name>
        <dbReference type="ChEBI" id="CHEBI:18420"/>
        <label>1</label>
    </ligand>
</feature>
<sequence length="339" mass="35855">MRDLDRYCGCLIGGAAGDALGYAVEFMDAQAIFRRYGAGGITDYALVNGVAEISDDTQMTLFTANGLLNAAERGMEGDYAACLEAAYRDWYATQTRRYPLPSASTATWLASVPGLFRRRAPGSTCMSALSRAACGSIAHPINDSKGCGGVMRVAPIGLYFDVPTDRQDEADRIGAQAAALTHGHELAYMPAAGLVHIVGRLAHDPAVSVMDAVLEMKAAVGRQFAQAKHLPDFLALIDRAVALAQSASDDLAAIQQLGEGWTGDEALAIAVYCALKYAGDFERAIAAAVNHGGDSDSTGAIAGNILGAHLGLKRIPSKYLEKLELKEIILRLAEALYQV</sequence>
<dbReference type="InterPro" id="IPR036705">
    <property type="entry name" value="Ribosyl_crysJ1_sf"/>
</dbReference>
<dbReference type="Gene3D" id="1.10.4080.10">
    <property type="entry name" value="ADP-ribosylation/Crystallin J1"/>
    <property type="match status" value="1"/>
</dbReference>
<dbReference type="AlphaFoldDB" id="A0A9D0Z913"/>
<comment type="cofactor">
    <cofactor evidence="3">
        <name>Mg(2+)</name>
        <dbReference type="ChEBI" id="CHEBI:18420"/>
    </cofactor>
    <text evidence="3">Binds 2 magnesium ions per subunit.</text>
</comment>
<dbReference type="PANTHER" id="PTHR16222:SF24">
    <property type="entry name" value="ADP-RIBOSYLHYDROLASE ARH3"/>
    <property type="match status" value="1"/>
</dbReference>
<dbReference type="SUPFAM" id="SSF101478">
    <property type="entry name" value="ADP-ribosylglycohydrolase"/>
    <property type="match status" value="1"/>
</dbReference>
<comment type="similarity">
    <text evidence="1">Belongs to the ADP-ribosylglycohydrolase family.</text>
</comment>
<evidence type="ECO:0000256" key="1">
    <source>
        <dbReference type="ARBA" id="ARBA00010702"/>
    </source>
</evidence>
<protein>
    <submittedName>
        <fullName evidence="4">ADP-ribosylglycohydrolase family protein</fullName>
    </submittedName>
</protein>
<gene>
    <name evidence="4" type="ORF">IAB73_01115</name>
</gene>
<dbReference type="EMBL" id="DVFJ01000004">
    <property type="protein sequence ID" value="HIQ70801.1"/>
    <property type="molecule type" value="Genomic_DNA"/>
</dbReference>
<reference evidence="4" key="1">
    <citation type="submission" date="2020-10" db="EMBL/GenBank/DDBJ databases">
        <authorList>
            <person name="Gilroy R."/>
        </authorList>
    </citation>
    <scope>NUCLEOTIDE SEQUENCE</scope>
    <source>
        <strain evidence="4">ChiSxjej2B14-6234</strain>
    </source>
</reference>
<keyword evidence="3" id="KW-0479">Metal-binding</keyword>
<proteinExistence type="inferred from homology"/>
<evidence type="ECO:0000256" key="2">
    <source>
        <dbReference type="ARBA" id="ARBA00022801"/>
    </source>
</evidence>
<dbReference type="InterPro" id="IPR005502">
    <property type="entry name" value="Ribosyl_crysJ1"/>
</dbReference>
<dbReference type="PANTHER" id="PTHR16222">
    <property type="entry name" value="ADP-RIBOSYLGLYCOHYDROLASE"/>
    <property type="match status" value="1"/>
</dbReference>
<feature type="binding site" evidence="3">
    <location>
        <position position="55"/>
    </location>
    <ligand>
        <name>Mg(2+)</name>
        <dbReference type="ChEBI" id="CHEBI:18420"/>
        <label>1</label>
    </ligand>
</feature>
<dbReference type="GO" id="GO:0016787">
    <property type="term" value="F:hydrolase activity"/>
    <property type="evidence" value="ECO:0007669"/>
    <property type="project" value="UniProtKB-KW"/>
</dbReference>
<dbReference type="InterPro" id="IPR050792">
    <property type="entry name" value="ADP-ribosylglycohydrolase"/>
</dbReference>
<keyword evidence="2" id="KW-0378">Hydrolase</keyword>
<accession>A0A9D0Z913</accession>